<feature type="transmembrane region" description="Helical" evidence="1">
    <location>
        <begin position="47"/>
        <end position="67"/>
    </location>
</feature>
<dbReference type="Pfam" id="PF14329">
    <property type="entry name" value="DUF4386"/>
    <property type="match status" value="1"/>
</dbReference>
<dbReference type="EMBL" id="CP003742">
    <property type="protein sequence ID" value="AGI73015.1"/>
    <property type="molecule type" value="Genomic_DNA"/>
</dbReference>
<organism evidence="2 3">
    <name type="scientific">Octadecabacter arcticus 238</name>
    <dbReference type="NCBI Taxonomy" id="391616"/>
    <lineage>
        <taxon>Bacteria</taxon>
        <taxon>Pseudomonadati</taxon>
        <taxon>Pseudomonadota</taxon>
        <taxon>Alphaproteobacteria</taxon>
        <taxon>Rhodobacterales</taxon>
        <taxon>Roseobacteraceae</taxon>
        <taxon>Octadecabacter</taxon>
    </lineage>
</organism>
<feature type="transmembrane region" description="Helical" evidence="1">
    <location>
        <begin position="73"/>
        <end position="94"/>
    </location>
</feature>
<feature type="transmembrane region" description="Helical" evidence="1">
    <location>
        <begin position="6"/>
        <end position="26"/>
    </location>
</feature>
<evidence type="ECO:0000313" key="3">
    <source>
        <dbReference type="Proteomes" id="UP000004688"/>
    </source>
</evidence>
<gene>
    <name evidence="2" type="ORF">OA238_c30060</name>
</gene>
<dbReference type="Proteomes" id="UP000004688">
    <property type="component" value="Chromosome"/>
</dbReference>
<dbReference type="OrthoDB" id="3370089at2"/>
<sequence>MDGELHRLGLLMCFSNSAAVILIGFLMRPMIATTAPRSGDIYFISRLAEGTLLGASVTAVQSGFMGLTISGDTFYQLGMIALGLGSLPMCLWLIRSKLVPTWLGALGFVGYLFLIAAMISSAYGFETTSMTLLLPGAVFEVIFGVLLITRVRSKQV</sequence>
<keyword evidence="1" id="KW-0472">Membrane</keyword>
<feature type="transmembrane region" description="Helical" evidence="1">
    <location>
        <begin position="101"/>
        <end position="123"/>
    </location>
</feature>
<evidence type="ECO:0008006" key="4">
    <source>
        <dbReference type="Google" id="ProtNLM"/>
    </source>
</evidence>
<name>M9RT80_9RHOB</name>
<keyword evidence="1" id="KW-0812">Transmembrane</keyword>
<protein>
    <recommendedName>
        <fullName evidence="4">DUF4386 family protein</fullName>
    </recommendedName>
</protein>
<reference evidence="2 3" key="1">
    <citation type="journal article" date="2013" name="PLoS ONE">
        <title>Poles Apart: Arctic and Antarctic Octadecabacter strains Share High Genome Plasticity and a New Type of Xanthorhodopsin.</title>
        <authorList>
            <person name="Vollmers J."/>
            <person name="Voget S."/>
            <person name="Dietrich S."/>
            <person name="Gollnow K."/>
            <person name="Smits M."/>
            <person name="Meyer K."/>
            <person name="Brinkhoff T."/>
            <person name="Simon M."/>
            <person name="Daniel R."/>
        </authorList>
    </citation>
    <scope>NUCLEOTIDE SEQUENCE [LARGE SCALE GENOMIC DNA]</scope>
    <source>
        <strain evidence="2 3">238</strain>
    </source>
</reference>
<evidence type="ECO:0000313" key="2">
    <source>
        <dbReference type="EMBL" id="AGI73015.1"/>
    </source>
</evidence>
<feature type="transmembrane region" description="Helical" evidence="1">
    <location>
        <begin position="129"/>
        <end position="148"/>
    </location>
</feature>
<keyword evidence="3" id="KW-1185">Reference proteome</keyword>
<keyword evidence="1" id="KW-1133">Transmembrane helix</keyword>
<dbReference type="RefSeq" id="WP_015496045.1">
    <property type="nucleotide sequence ID" value="NC_020908.1"/>
</dbReference>
<dbReference type="HOGENOM" id="CLU_1684785_0_0_5"/>
<dbReference type="KEGG" id="oar:OA238_c30060"/>
<dbReference type="InterPro" id="IPR025495">
    <property type="entry name" value="DUF4386"/>
</dbReference>
<dbReference type="AlphaFoldDB" id="M9RT80"/>
<evidence type="ECO:0000256" key="1">
    <source>
        <dbReference type="SAM" id="Phobius"/>
    </source>
</evidence>
<accession>M9RT80</accession>
<proteinExistence type="predicted"/>